<evidence type="ECO:0000313" key="2">
    <source>
        <dbReference type="EMBL" id="QXJ32956.1"/>
    </source>
</evidence>
<feature type="region of interest" description="Disordered" evidence="1">
    <location>
        <begin position="1"/>
        <end position="28"/>
    </location>
</feature>
<feature type="compositionally biased region" description="Basic and acidic residues" evidence="1">
    <location>
        <begin position="19"/>
        <end position="28"/>
    </location>
</feature>
<sequence>MSEDYQRDDIEAIAQQISEEEKPGNESPRSKLVEAILLLLYARPLRTAEIATNLGYETKYISSYLSYWKKKGLVYQEGGRWHLSRRGENIARDIIESQNNSKFKEYLLLAKQVLEGEKVYQTKNNKVEKRDDKKAQEVLWFIDRKTSNENKKQQKTNPTDCIKEILDKLDDDEKEILSYLLNKYKEWGTTYIYLDQLQEEMKADTGWLFRVLKNLQIKRLLYVYQDPKMGVRIGLSKTLKEKLSSC</sequence>
<accession>A0A8F5GXD5</accession>
<dbReference type="Proteomes" id="UP000693941">
    <property type="component" value="Chromosome"/>
</dbReference>
<evidence type="ECO:0000313" key="3">
    <source>
        <dbReference type="Proteomes" id="UP000693941"/>
    </source>
</evidence>
<protein>
    <submittedName>
        <fullName evidence="2">Putative replication initiator protein WhiP</fullName>
    </submittedName>
</protein>
<dbReference type="AlphaFoldDB" id="A0A8F5GXD5"/>
<evidence type="ECO:0000256" key="1">
    <source>
        <dbReference type="SAM" id="MobiDB-lite"/>
    </source>
</evidence>
<reference evidence="2" key="1">
    <citation type="journal article" date="2021" name="Environ. Microbiol.">
        <title>New insights into the diversity and evolution of the archaeal mobilome from three complete genomes of Saccharolobus shibatae.</title>
        <authorList>
            <person name="Medvedeva S."/>
            <person name="Brandt D."/>
            <person name="Cvirkaite-Krupovic V."/>
            <person name="Liu Y."/>
            <person name="Severinov K."/>
            <person name="Ishino S."/>
            <person name="Ishino Y."/>
            <person name="Prangishvili D."/>
            <person name="Kalinowski J."/>
            <person name="Krupovic M."/>
        </authorList>
    </citation>
    <scope>NUCLEOTIDE SEQUENCE</scope>
    <source>
        <strain evidence="2">BEU9</strain>
    </source>
</reference>
<organism evidence="2 3">
    <name type="scientific">Saccharolobus shibatae</name>
    <dbReference type="NCBI Taxonomy" id="2286"/>
    <lineage>
        <taxon>Archaea</taxon>
        <taxon>Thermoproteota</taxon>
        <taxon>Thermoprotei</taxon>
        <taxon>Sulfolobales</taxon>
        <taxon>Sulfolobaceae</taxon>
        <taxon>Saccharolobus</taxon>
    </lineage>
</organism>
<gene>
    <name evidence="2" type="ORF">J5U21_02613</name>
</gene>
<dbReference type="EMBL" id="CP077715">
    <property type="protein sequence ID" value="QXJ32956.1"/>
    <property type="molecule type" value="Genomic_DNA"/>
</dbReference>
<feature type="compositionally biased region" description="Basic and acidic residues" evidence="1">
    <location>
        <begin position="1"/>
        <end position="10"/>
    </location>
</feature>
<dbReference type="RefSeq" id="WP_218260860.1">
    <property type="nucleotide sequence ID" value="NZ_CP077715.1"/>
</dbReference>
<proteinExistence type="predicted"/>
<dbReference type="GeneID" id="65561027"/>
<name>A0A8F5GXD5_9CREN</name>